<gene>
    <name evidence="15" type="ORF">HWN40_08690</name>
</gene>
<evidence type="ECO:0000256" key="4">
    <source>
        <dbReference type="ARBA" id="ARBA00022553"/>
    </source>
</evidence>
<reference evidence="15 16" key="1">
    <citation type="submission" date="2020-06" db="EMBL/GenBank/DDBJ databases">
        <title>Methanolobus halotolerans sp. nov., isolated from a saline lake Tus in Siberia.</title>
        <authorList>
            <person name="Shen Y."/>
            <person name="Chen S.-C."/>
            <person name="Lai M.-C."/>
            <person name="Huang H.-H."/>
            <person name="Chiu H.-H."/>
            <person name="Tang S.-L."/>
            <person name="Rogozin D.Y."/>
            <person name="Degermendzhy A.G."/>
        </authorList>
    </citation>
    <scope>NUCLEOTIDE SEQUENCE [LARGE SCALE GENOMIC DNA]</scope>
    <source>
        <strain evidence="15 16">DSM 21339</strain>
    </source>
</reference>
<evidence type="ECO:0000256" key="11">
    <source>
        <dbReference type="ARBA" id="ARBA00023306"/>
    </source>
</evidence>
<dbReference type="InterPro" id="IPR035965">
    <property type="entry name" value="PAS-like_dom_sf"/>
</dbReference>
<dbReference type="KEGG" id="mzi:HWN40_08690"/>
<dbReference type="Pfam" id="PF13188">
    <property type="entry name" value="PAS_8"/>
    <property type="match status" value="1"/>
</dbReference>
<keyword evidence="6" id="KW-0547">Nucleotide-binding</keyword>
<dbReference type="Pfam" id="PF08448">
    <property type="entry name" value="PAS_4"/>
    <property type="match status" value="1"/>
</dbReference>
<dbReference type="PANTHER" id="PTHR43047">
    <property type="entry name" value="TWO-COMPONENT HISTIDINE PROTEIN KINASE"/>
    <property type="match status" value="1"/>
</dbReference>
<dbReference type="GeneID" id="55821747"/>
<dbReference type="InterPro" id="IPR004358">
    <property type="entry name" value="Sig_transdc_His_kin-like_C"/>
</dbReference>
<dbReference type="Gene3D" id="3.30.450.20">
    <property type="entry name" value="PAS domain"/>
    <property type="match status" value="4"/>
</dbReference>
<dbReference type="RefSeq" id="WP_176965366.1">
    <property type="nucleotide sequence ID" value="NZ_CP058215.1"/>
</dbReference>
<dbReference type="SUPFAM" id="SSF55874">
    <property type="entry name" value="ATPase domain of HSP90 chaperone/DNA topoisomerase II/histidine kinase"/>
    <property type="match status" value="1"/>
</dbReference>
<evidence type="ECO:0000313" key="16">
    <source>
        <dbReference type="Proteomes" id="UP000509594"/>
    </source>
</evidence>
<dbReference type="Pfam" id="PF00989">
    <property type="entry name" value="PAS"/>
    <property type="match status" value="1"/>
</dbReference>
<dbReference type="PROSITE" id="PS50113">
    <property type="entry name" value="PAC"/>
    <property type="match status" value="1"/>
</dbReference>
<keyword evidence="11" id="KW-0131">Cell cycle</keyword>
<dbReference type="SMART" id="SM00091">
    <property type="entry name" value="PAS"/>
    <property type="match status" value="4"/>
</dbReference>
<keyword evidence="16" id="KW-1185">Reference proteome</keyword>
<dbReference type="PROSITE" id="PS50112">
    <property type="entry name" value="PAS"/>
    <property type="match status" value="2"/>
</dbReference>
<keyword evidence="5" id="KW-0808">Transferase</keyword>
<dbReference type="GO" id="GO:0000155">
    <property type="term" value="F:phosphorelay sensor kinase activity"/>
    <property type="evidence" value="ECO:0007669"/>
    <property type="project" value="InterPro"/>
</dbReference>
<dbReference type="CDD" id="cd00130">
    <property type="entry name" value="PAS"/>
    <property type="match status" value="2"/>
</dbReference>
<evidence type="ECO:0000256" key="1">
    <source>
        <dbReference type="ARBA" id="ARBA00000085"/>
    </source>
</evidence>
<dbReference type="PRINTS" id="PR00344">
    <property type="entry name" value="BCTRLSENSOR"/>
</dbReference>
<evidence type="ECO:0000256" key="3">
    <source>
        <dbReference type="ARBA" id="ARBA00012438"/>
    </source>
</evidence>
<comment type="subcellular location">
    <subcellularLocation>
        <location evidence="2">Membrane</location>
    </subcellularLocation>
</comment>
<dbReference type="Pfam" id="PF02518">
    <property type="entry name" value="HATPase_c"/>
    <property type="match status" value="1"/>
</dbReference>
<dbReference type="InterPro" id="IPR000700">
    <property type="entry name" value="PAS-assoc_C"/>
</dbReference>
<dbReference type="EC" id="2.7.13.3" evidence="3"/>
<evidence type="ECO:0000256" key="6">
    <source>
        <dbReference type="ARBA" id="ARBA00022741"/>
    </source>
</evidence>
<dbReference type="InterPro" id="IPR003661">
    <property type="entry name" value="HisK_dim/P_dom"/>
</dbReference>
<feature type="domain" description="Histidine kinase" evidence="12">
    <location>
        <begin position="671"/>
        <end position="890"/>
    </location>
</feature>
<evidence type="ECO:0000256" key="10">
    <source>
        <dbReference type="ARBA" id="ARBA00023136"/>
    </source>
</evidence>
<sequence length="896" mass="100924">MLKVLIFEDSENRSVFRKKLEDMGHLVSVVSPERADVPGQLSAHGPDFVCFFAKGYNDKVLDELIIFNKQNQIPFIVAVSDLDDSLFDRLDGLKFAEYIKEPFSKAELSYTINKLIELKSDLTELHDQKKRYNGVVDNPLYGFARHEVITNEQLEPIDYRFLEINKVFENLTGLKRAEIIGKKVTEFLPGIGEDTDLIESYGKVALEGTTKRFSQYVPELGRHYDIHAYSPEEGQFVTVFIDVTEIKTVEKALRESEEKFRLIAENSNDVIWLMDKNGQFLYLSPSVEKLRGYTPEEIIDLPLDRKLTPESFEYASGILGTFSRDFKKGILPDTPRIIEVEQPCKDGSTVWVEIHINPVLDEEGNFRFFLGISRNIHERKRNEQKLEKQRNILNSIFDLAPTPMLLINQIGVIEDINSACVDVTGKDKSSMLGLRAGEAFSCPNSFNGYGCGTTEDCNSCIFKNTALETIMNRTGLSRREGSFTMVLPDGSEDVRDVLISTSYLDMDNSARVMYCIHDITESKKAENILKESEERLQTLYGNMPGGTLIIGRDYIIEDVNQRTCEITGFKKDELIGQPCDIICPKGSLSKLCPIWVEGLEGFQGMDTAVKRKDGTKNPVLKNAKRITIDGKPCILENFQDISGQKEAEEALINSKMIAEMESRTKSEFLASMSHEIRTPLNAIIGYSDMLLEGMLGEMSDKQRRSLGHISTSGKHLLELINDILDLSKVESGRMELNYERFNVAEIIENVTGIVTPLAKKSRIELKTSFENGDMFVTADRIRFKQILYNLVSNAIKFTPDNGSVEINVVERNGMLEVSVIDTGIGISPEDQQKLFEPFSQVDSDMSRQHDGTGLGLSLVKQFVELHGGSINVESEVGKGSKFSFSIPVRIPVEEDN</sequence>
<dbReference type="Pfam" id="PF13426">
    <property type="entry name" value="PAS_9"/>
    <property type="match status" value="1"/>
</dbReference>
<dbReference type="SUPFAM" id="SSF47384">
    <property type="entry name" value="Homodimeric domain of signal transducing histidine kinase"/>
    <property type="match status" value="1"/>
</dbReference>
<dbReference type="GO" id="GO:0005886">
    <property type="term" value="C:plasma membrane"/>
    <property type="evidence" value="ECO:0007669"/>
    <property type="project" value="TreeGrafter"/>
</dbReference>
<dbReference type="CDD" id="cd00082">
    <property type="entry name" value="HisKA"/>
    <property type="match status" value="1"/>
</dbReference>
<dbReference type="SMART" id="SM00086">
    <property type="entry name" value="PAC"/>
    <property type="match status" value="1"/>
</dbReference>
<proteinExistence type="predicted"/>
<feature type="domain" description="PAS" evidence="13">
    <location>
        <begin position="256"/>
        <end position="300"/>
    </location>
</feature>
<dbReference type="InterPro" id="IPR005467">
    <property type="entry name" value="His_kinase_dom"/>
</dbReference>
<dbReference type="CDD" id="cd16922">
    <property type="entry name" value="HATPase_EvgS-ArcB-TorS-like"/>
    <property type="match status" value="1"/>
</dbReference>
<evidence type="ECO:0000259" key="14">
    <source>
        <dbReference type="PROSITE" id="PS50113"/>
    </source>
</evidence>
<evidence type="ECO:0000259" key="12">
    <source>
        <dbReference type="PROSITE" id="PS50109"/>
    </source>
</evidence>
<dbReference type="SUPFAM" id="SSF55785">
    <property type="entry name" value="PYP-like sensor domain (PAS domain)"/>
    <property type="match status" value="4"/>
</dbReference>
<protein>
    <recommendedName>
        <fullName evidence="3">histidine kinase</fullName>
        <ecNumber evidence="3">2.7.13.3</ecNumber>
    </recommendedName>
</protein>
<dbReference type="EMBL" id="CP058215">
    <property type="protein sequence ID" value="QLC50310.1"/>
    <property type="molecule type" value="Genomic_DNA"/>
</dbReference>
<evidence type="ECO:0000256" key="5">
    <source>
        <dbReference type="ARBA" id="ARBA00022679"/>
    </source>
</evidence>
<dbReference type="FunFam" id="1.10.287.130:FF:000038">
    <property type="entry name" value="Sensory transduction histidine kinase"/>
    <property type="match status" value="1"/>
</dbReference>
<evidence type="ECO:0000256" key="2">
    <source>
        <dbReference type="ARBA" id="ARBA00004370"/>
    </source>
</evidence>
<keyword evidence="10" id="KW-0472">Membrane</keyword>
<organism evidence="15 16">
    <name type="scientific">Methanolobus zinderi</name>
    <dbReference type="NCBI Taxonomy" id="536044"/>
    <lineage>
        <taxon>Archaea</taxon>
        <taxon>Methanobacteriati</taxon>
        <taxon>Methanobacteriota</taxon>
        <taxon>Stenosarchaea group</taxon>
        <taxon>Methanomicrobia</taxon>
        <taxon>Methanosarcinales</taxon>
        <taxon>Methanosarcinaceae</taxon>
        <taxon>Methanolobus</taxon>
    </lineage>
</organism>
<keyword evidence="7" id="KW-0418">Kinase</keyword>
<dbReference type="Proteomes" id="UP000509594">
    <property type="component" value="Chromosome"/>
</dbReference>
<dbReference type="PANTHER" id="PTHR43047:SF72">
    <property type="entry name" value="OSMOSENSING HISTIDINE PROTEIN KINASE SLN1"/>
    <property type="match status" value="1"/>
</dbReference>
<dbReference type="SMART" id="SM00388">
    <property type="entry name" value="HisKA"/>
    <property type="match status" value="1"/>
</dbReference>
<feature type="domain" description="PAC" evidence="14">
    <location>
        <begin position="336"/>
        <end position="388"/>
    </location>
</feature>
<dbReference type="AlphaFoldDB" id="A0A7D5J9C2"/>
<evidence type="ECO:0000256" key="8">
    <source>
        <dbReference type="ARBA" id="ARBA00022840"/>
    </source>
</evidence>
<keyword evidence="9" id="KW-0902">Two-component regulatory system</keyword>
<evidence type="ECO:0000313" key="15">
    <source>
        <dbReference type="EMBL" id="QLC50310.1"/>
    </source>
</evidence>
<dbReference type="GO" id="GO:0006355">
    <property type="term" value="P:regulation of DNA-templated transcription"/>
    <property type="evidence" value="ECO:0007669"/>
    <property type="project" value="InterPro"/>
</dbReference>
<dbReference type="Gene3D" id="3.30.565.10">
    <property type="entry name" value="Histidine kinase-like ATPase, C-terminal domain"/>
    <property type="match status" value="1"/>
</dbReference>
<dbReference type="InterPro" id="IPR013767">
    <property type="entry name" value="PAS_fold"/>
</dbReference>
<evidence type="ECO:0000256" key="9">
    <source>
        <dbReference type="ARBA" id="ARBA00023012"/>
    </source>
</evidence>
<dbReference type="Gene3D" id="1.10.287.130">
    <property type="match status" value="1"/>
</dbReference>
<dbReference type="InterPro" id="IPR000014">
    <property type="entry name" value="PAS"/>
</dbReference>
<dbReference type="SMART" id="SM00387">
    <property type="entry name" value="HATPase_c"/>
    <property type="match status" value="1"/>
</dbReference>
<name>A0A7D5J9C2_9EURY</name>
<dbReference type="InterPro" id="IPR001610">
    <property type="entry name" value="PAC"/>
</dbReference>
<dbReference type="GO" id="GO:0009927">
    <property type="term" value="F:histidine phosphotransfer kinase activity"/>
    <property type="evidence" value="ECO:0007669"/>
    <property type="project" value="TreeGrafter"/>
</dbReference>
<evidence type="ECO:0000259" key="13">
    <source>
        <dbReference type="PROSITE" id="PS50112"/>
    </source>
</evidence>
<dbReference type="InterPro" id="IPR013656">
    <property type="entry name" value="PAS_4"/>
</dbReference>
<dbReference type="InterPro" id="IPR003594">
    <property type="entry name" value="HATPase_dom"/>
</dbReference>
<dbReference type="InterPro" id="IPR036097">
    <property type="entry name" value="HisK_dim/P_sf"/>
</dbReference>
<evidence type="ECO:0000256" key="7">
    <source>
        <dbReference type="ARBA" id="ARBA00022777"/>
    </source>
</evidence>
<keyword evidence="4" id="KW-0597">Phosphoprotein</keyword>
<dbReference type="InterPro" id="IPR036890">
    <property type="entry name" value="HATPase_C_sf"/>
</dbReference>
<dbReference type="GO" id="GO:0005524">
    <property type="term" value="F:ATP binding"/>
    <property type="evidence" value="ECO:0007669"/>
    <property type="project" value="UniProtKB-KW"/>
</dbReference>
<dbReference type="NCBIfam" id="TIGR00229">
    <property type="entry name" value="sensory_box"/>
    <property type="match status" value="2"/>
</dbReference>
<comment type="catalytic activity">
    <reaction evidence="1">
        <text>ATP + protein L-histidine = ADP + protein N-phospho-L-histidine.</text>
        <dbReference type="EC" id="2.7.13.3"/>
    </reaction>
</comment>
<feature type="domain" description="PAS" evidence="13">
    <location>
        <begin position="532"/>
        <end position="577"/>
    </location>
</feature>
<dbReference type="FunFam" id="3.30.565.10:FF:000010">
    <property type="entry name" value="Sensor histidine kinase RcsC"/>
    <property type="match status" value="1"/>
</dbReference>
<accession>A0A7D5J9C2</accession>
<dbReference type="OrthoDB" id="342253at2157"/>
<dbReference type="Pfam" id="PF00512">
    <property type="entry name" value="HisKA"/>
    <property type="match status" value="1"/>
</dbReference>
<keyword evidence="8" id="KW-0067">ATP-binding</keyword>
<dbReference type="PROSITE" id="PS50109">
    <property type="entry name" value="HIS_KIN"/>
    <property type="match status" value="1"/>
</dbReference>